<accession>A0A1F5S4A3</accession>
<dbReference type="GO" id="GO:0030145">
    <property type="term" value="F:manganese ion binding"/>
    <property type="evidence" value="ECO:0007669"/>
    <property type="project" value="UniProtKB-UniRule"/>
</dbReference>
<dbReference type="InterPro" id="IPR005995">
    <property type="entry name" value="Pgm_bpd_ind"/>
</dbReference>
<evidence type="ECO:0000313" key="17">
    <source>
        <dbReference type="Proteomes" id="UP000178323"/>
    </source>
</evidence>
<dbReference type="SUPFAM" id="SSF64158">
    <property type="entry name" value="2,3-Bisphosphoglycerate-independent phosphoglycerate mutase, substrate-binding domain"/>
    <property type="match status" value="1"/>
</dbReference>
<evidence type="ECO:0000256" key="5">
    <source>
        <dbReference type="ARBA" id="ARBA00022723"/>
    </source>
</evidence>
<dbReference type="EMBL" id="MFFS01000061">
    <property type="protein sequence ID" value="OGF21476.1"/>
    <property type="molecule type" value="Genomic_DNA"/>
</dbReference>
<keyword evidence="5 9" id="KW-0479">Metal-binding</keyword>
<feature type="binding site" evidence="9 12">
    <location>
        <position position="193"/>
    </location>
    <ligand>
        <name>substrate</name>
    </ligand>
</feature>
<evidence type="ECO:0000256" key="12">
    <source>
        <dbReference type="PIRSR" id="PIRSR001492-2"/>
    </source>
</evidence>
<dbReference type="Gene3D" id="3.40.720.10">
    <property type="entry name" value="Alkaline Phosphatase, subunit A"/>
    <property type="match status" value="1"/>
</dbReference>
<evidence type="ECO:0000256" key="2">
    <source>
        <dbReference type="ARBA" id="ARBA00002315"/>
    </source>
</evidence>
<evidence type="ECO:0000256" key="7">
    <source>
        <dbReference type="ARBA" id="ARBA00023211"/>
    </source>
</evidence>
<keyword evidence="8 9" id="KW-0413">Isomerase</keyword>
<comment type="cofactor">
    <cofactor evidence="9">
        <name>Mn(2+)</name>
        <dbReference type="ChEBI" id="CHEBI:29035"/>
    </cofactor>
    <text evidence="9">Binds 2 manganese ions per subunit.</text>
</comment>
<evidence type="ECO:0000256" key="10">
    <source>
        <dbReference type="NCBIfam" id="TIGR01307"/>
    </source>
</evidence>
<dbReference type="InterPro" id="IPR011258">
    <property type="entry name" value="BPG-indep_PGM_N"/>
</dbReference>
<evidence type="ECO:0000256" key="13">
    <source>
        <dbReference type="PIRSR" id="PIRSR001492-3"/>
    </source>
</evidence>
<dbReference type="GO" id="GO:0006096">
    <property type="term" value="P:glycolytic process"/>
    <property type="evidence" value="ECO:0007669"/>
    <property type="project" value="UniProtKB-UniRule"/>
</dbReference>
<dbReference type="EC" id="5.4.2.12" evidence="9 10"/>
<feature type="binding site" evidence="9 13">
    <location>
        <position position="451"/>
    </location>
    <ligand>
        <name>Mn(2+)</name>
        <dbReference type="ChEBI" id="CHEBI:29035"/>
        <label>2</label>
    </ligand>
</feature>
<organism evidence="16 17">
    <name type="scientific">Candidatus Falkowbacteria bacterium RBG_13_39_14</name>
    <dbReference type="NCBI Taxonomy" id="1797985"/>
    <lineage>
        <taxon>Bacteria</taxon>
        <taxon>Candidatus Falkowiibacteriota</taxon>
    </lineage>
</organism>
<comment type="similarity">
    <text evidence="4 9">Belongs to the BPG-independent phosphoglycerate mutase family.</text>
</comment>
<dbReference type="AlphaFoldDB" id="A0A1F5S4A3"/>
<dbReference type="UniPathway" id="UPA00109">
    <property type="reaction ID" value="UER00186"/>
</dbReference>
<dbReference type="Pfam" id="PF06415">
    <property type="entry name" value="iPGM_N"/>
    <property type="match status" value="1"/>
</dbReference>
<dbReference type="GO" id="GO:0006007">
    <property type="term" value="P:glucose catabolic process"/>
    <property type="evidence" value="ECO:0007669"/>
    <property type="project" value="InterPro"/>
</dbReference>
<dbReference type="NCBIfam" id="TIGR01307">
    <property type="entry name" value="pgm_bpd_ind"/>
    <property type="match status" value="1"/>
</dbReference>
<keyword evidence="7 9" id="KW-0464">Manganese</keyword>
<dbReference type="SUPFAM" id="SSF53649">
    <property type="entry name" value="Alkaline phosphatase-like"/>
    <property type="match status" value="1"/>
</dbReference>
<evidence type="ECO:0000256" key="1">
    <source>
        <dbReference type="ARBA" id="ARBA00000370"/>
    </source>
</evidence>
<feature type="active site" description="Phosphoserine intermediate" evidence="9 11">
    <location>
        <position position="68"/>
    </location>
</feature>
<comment type="subunit">
    <text evidence="9">Monomer.</text>
</comment>
<dbReference type="FunFam" id="3.40.1450.10:FF:000002">
    <property type="entry name" value="2,3-bisphosphoglycerate-independent phosphoglycerate mutase"/>
    <property type="match status" value="1"/>
</dbReference>
<gene>
    <name evidence="9" type="primary">gpmI</name>
    <name evidence="16" type="ORF">A2Y83_00305</name>
</gene>
<feature type="domain" description="BPG-independent PGAM N-terminal" evidence="15">
    <location>
        <begin position="88"/>
        <end position="309"/>
    </location>
</feature>
<feature type="binding site" evidence="9 13">
    <location>
        <position position="470"/>
    </location>
    <ligand>
        <name>Mn(2+)</name>
        <dbReference type="ChEBI" id="CHEBI:29035"/>
        <label>1</label>
    </ligand>
</feature>
<dbReference type="PIRSF" id="PIRSF001492">
    <property type="entry name" value="IPGAM"/>
    <property type="match status" value="1"/>
</dbReference>
<dbReference type="InterPro" id="IPR006124">
    <property type="entry name" value="Metalloenzyme"/>
</dbReference>
<feature type="binding site" evidence="9 13">
    <location>
        <position position="410"/>
    </location>
    <ligand>
        <name>Mn(2+)</name>
        <dbReference type="ChEBI" id="CHEBI:29035"/>
        <label>1</label>
    </ligand>
</feature>
<evidence type="ECO:0000256" key="3">
    <source>
        <dbReference type="ARBA" id="ARBA00004798"/>
    </source>
</evidence>
<dbReference type="GO" id="GO:0004619">
    <property type="term" value="F:phosphoglycerate mutase activity"/>
    <property type="evidence" value="ECO:0007669"/>
    <property type="project" value="UniProtKB-UniRule"/>
</dbReference>
<feature type="domain" description="Metalloenzyme" evidence="14">
    <location>
        <begin position="11"/>
        <end position="522"/>
    </location>
</feature>
<evidence type="ECO:0000256" key="11">
    <source>
        <dbReference type="PIRSR" id="PIRSR001492-1"/>
    </source>
</evidence>
<dbReference type="STRING" id="1797985.A2Y83_00305"/>
<dbReference type="Proteomes" id="UP000178323">
    <property type="component" value="Unassembled WGS sequence"/>
</dbReference>
<dbReference type="Gene3D" id="3.40.1450.10">
    <property type="entry name" value="BPG-independent phosphoglycerate mutase, domain B"/>
    <property type="match status" value="1"/>
</dbReference>
<dbReference type="PANTHER" id="PTHR31637">
    <property type="entry name" value="2,3-BISPHOSPHOGLYCERATE-INDEPENDENT PHOSPHOGLYCERATE MUTASE"/>
    <property type="match status" value="1"/>
</dbReference>
<dbReference type="Pfam" id="PF01676">
    <property type="entry name" value="Metalloenzyme"/>
    <property type="match status" value="1"/>
</dbReference>
<name>A0A1F5S4A3_9BACT</name>
<dbReference type="HAMAP" id="MF_01038">
    <property type="entry name" value="GpmI"/>
    <property type="match status" value="1"/>
</dbReference>
<evidence type="ECO:0000256" key="9">
    <source>
        <dbReference type="HAMAP-Rule" id="MF_01038"/>
    </source>
</evidence>
<comment type="function">
    <text evidence="2 9">Catalyzes the interconversion of 2-phosphoglycerate and 3-phosphoglycerate.</text>
</comment>
<comment type="pathway">
    <text evidence="3 9">Carbohydrate degradation; glycolysis; pyruvate from D-glyceraldehyde 3-phosphate: step 3/5.</text>
</comment>
<dbReference type="GO" id="GO:0005829">
    <property type="term" value="C:cytosol"/>
    <property type="evidence" value="ECO:0007669"/>
    <property type="project" value="TreeGrafter"/>
</dbReference>
<evidence type="ECO:0000313" key="16">
    <source>
        <dbReference type="EMBL" id="OGF21476.1"/>
    </source>
</evidence>
<reference evidence="16 17" key="1">
    <citation type="journal article" date="2016" name="Nat. Commun.">
        <title>Thousands of microbial genomes shed light on interconnected biogeochemical processes in an aquifer system.</title>
        <authorList>
            <person name="Anantharaman K."/>
            <person name="Brown C.T."/>
            <person name="Hug L.A."/>
            <person name="Sharon I."/>
            <person name="Castelle C.J."/>
            <person name="Probst A.J."/>
            <person name="Thomas B.C."/>
            <person name="Singh A."/>
            <person name="Wilkins M.J."/>
            <person name="Karaoz U."/>
            <person name="Brodie E.L."/>
            <person name="Williams K.H."/>
            <person name="Hubbard S.S."/>
            <person name="Banfield J.F."/>
        </authorList>
    </citation>
    <scope>NUCLEOTIDE SEQUENCE [LARGE SCALE GENOMIC DNA]</scope>
</reference>
<evidence type="ECO:0000259" key="15">
    <source>
        <dbReference type="Pfam" id="PF06415"/>
    </source>
</evidence>
<comment type="catalytic activity">
    <reaction evidence="1 9">
        <text>(2R)-2-phosphoglycerate = (2R)-3-phosphoglycerate</text>
        <dbReference type="Rhea" id="RHEA:15901"/>
        <dbReference type="ChEBI" id="CHEBI:58272"/>
        <dbReference type="ChEBI" id="CHEBI:58289"/>
        <dbReference type="EC" id="5.4.2.12"/>
    </reaction>
</comment>
<dbReference type="InterPro" id="IPR036646">
    <property type="entry name" value="PGAM_B_sf"/>
</dbReference>
<feature type="binding site" evidence="9 12">
    <location>
        <position position="345"/>
    </location>
    <ligand>
        <name>substrate</name>
    </ligand>
</feature>
<feature type="binding site" evidence="9 13">
    <location>
        <position position="18"/>
    </location>
    <ligand>
        <name>Mn(2+)</name>
        <dbReference type="ChEBI" id="CHEBI:29035"/>
        <label>2</label>
    </ligand>
</feature>
<dbReference type="PANTHER" id="PTHR31637:SF0">
    <property type="entry name" value="2,3-BISPHOSPHOGLYCERATE-INDEPENDENT PHOSPHOGLYCERATE MUTASE"/>
    <property type="match status" value="1"/>
</dbReference>
<sequence length="533" mass="58888">MNTENKTSYRPVVLLILDGWGVAPPSRCNAITMAKTPAMDKIISSYPAVTLQASGESVGLPWGEMGNSEVGHLNLGAGKIVYQDLPRITNAILNGTFFTNRHFLAAMEHVKNSKGKFKLHLIGLLSSAGVHAYTEHLFALMEMAKQNGVKDLYIHAILDGRDMPYNTGIDMMEKLQAKIKELEIGCIASVSGRHYAMDRDNHWARIEKAYKAMTGASHAERLFTDPIDAIQASYDKKIYDEEFQPVPIFTKNGKPAGSVEDNDSVIFFNYRSDRARELTKAFVLPSFVKFERVDIFRNLNFVCMTEYEKNLPVSAAFPPEAINNPLAKVISDNKLKQLHIGETEKYAHVTHFFNGGKEDVYEGEERILIPSLRVESYAEKPEMSVREITSNVLKNLDKFDFIVINLANPDMVGHTGDLKATIRAVEAVDDCVRRITGNVLAKGGAIIITADHGNAEGLLDMQTGCIDKEHSTNPVPCVIVANEFEGKNVGKDANVTTDLSVMMPSGILADIAPTILKLMGIPKPEEMTGRSLI</sequence>
<feature type="binding site" evidence="9 13">
    <location>
        <position position="414"/>
    </location>
    <ligand>
        <name>Mn(2+)</name>
        <dbReference type="ChEBI" id="CHEBI:29035"/>
        <label>1</label>
    </ligand>
</feature>
<keyword evidence="6 9" id="KW-0324">Glycolysis</keyword>
<feature type="binding site" evidence="9 12">
    <location>
        <begin position="271"/>
        <end position="274"/>
    </location>
    <ligand>
        <name>substrate</name>
    </ligand>
</feature>
<evidence type="ECO:0000256" key="4">
    <source>
        <dbReference type="ARBA" id="ARBA00008819"/>
    </source>
</evidence>
<dbReference type="InterPro" id="IPR017850">
    <property type="entry name" value="Alkaline_phosphatase_core_sf"/>
</dbReference>
<feature type="binding site" evidence="9 13">
    <location>
        <position position="68"/>
    </location>
    <ligand>
        <name>Mn(2+)</name>
        <dbReference type="ChEBI" id="CHEBI:29035"/>
        <label>2</label>
    </ligand>
</feature>
<feature type="binding site" evidence="9 12">
    <location>
        <position position="199"/>
    </location>
    <ligand>
        <name>substrate</name>
    </ligand>
</feature>
<proteinExistence type="inferred from homology"/>
<feature type="binding site" evidence="9 12">
    <location>
        <position position="131"/>
    </location>
    <ligand>
        <name>substrate</name>
    </ligand>
</feature>
<evidence type="ECO:0000256" key="6">
    <source>
        <dbReference type="ARBA" id="ARBA00023152"/>
    </source>
</evidence>
<protein>
    <recommendedName>
        <fullName evidence="9 10">2,3-bisphosphoglycerate-independent phosphoglycerate mutase</fullName>
        <shortName evidence="9">BPG-independent PGAM</shortName>
        <shortName evidence="9">Phosphoglyceromutase</shortName>
        <shortName evidence="9">iPGM</shortName>
        <ecNumber evidence="9 10">5.4.2.12</ecNumber>
    </recommendedName>
</protein>
<evidence type="ECO:0000259" key="14">
    <source>
        <dbReference type="Pfam" id="PF01676"/>
    </source>
</evidence>
<dbReference type="CDD" id="cd16010">
    <property type="entry name" value="iPGM"/>
    <property type="match status" value="1"/>
</dbReference>
<feature type="binding site" evidence="9 13">
    <location>
        <position position="452"/>
    </location>
    <ligand>
        <name>Mn(2+)</name>
        <dbReference type="ChEBI" id="CHEBI:29035"/>
        <label>2</label>
    </ligand>
</feature>
<feature type="binding site" evidence="9 12">
    <location>
        <begin position="161"/>
        <end position="162"/>
    </location>
    <ligand>
        <name>substrate</name>
    </ligand>
</feature>
<comment type="caution">
    <text evidence="16">The sequence shown here is derived from an EMBL/GenBank/DDBJ whole genome shotgun (WGS) entry which is preliminary data.</text>
</comment>
<evidence type="ECO:0000256" key="8">
    <source>
        <dbReference type="ARBA" id="ARBA00023235"/>
    </source>
</evidence>